<gene>
    <name evidence="2" type="ORF">Rhopal_001482-T1</name>
</gene>
<dbReference type="InterPro" id="IPR036047">
    <property type="entry name" value="F-box-like_dom_sf"/>
</dbReference>
<evidence type="ECO:0000259" key="1">
    <source>
        <dbReference type="Pfam" id="PF12937"/>
    </source>
</evidence>
<dbReference type="InterPro" id="IPR001810">
    <property type="entry name" value="F-box_dom"/>
</dbReference>
<protein>
    <recommendedName>
        <fullName evidence="1">F-box domain-containing protein</fullName>
    </recommendedName>
</protein>
<feature type="domain" description="F-box" evidence="1">
    <location>
        <begin position="16"/>
        <end position="59"/>
    </location>
</feature>
<proteinExistence type="predicted"/>
<dbReference type="CDD" id="cd09917">
    <property type="entry name" value="F-box_SF"/>
    <property type="match status" value="1"/>
</dbReference>
<sequence length="273" mass="31057">MDRPERVDAGFCAPLRLPIELLAQIFADSDLDDETLGACSHTCRALRAIALDSLYNHVRLDFAHDKYAGNWTLVFPNKRWTFSQIQHPEAANRVKQLTLSVQYTGLDGEDELDTAYEWCGGALGLALNPRLVFHLAQQELNGDDESIEESYWAERDRLISSCSIQRSHETLEDTLGRLLSRLCSMHTLSLAATSAPDVHSMSASRLVTALRSSGYTVPHSLKKVYFWQTQATAWSICWPESLRVNDIYRVFAWQDIEEWQKQHEVAFEYGMDA</sequence>
<keyword evidence="3" id="KW-1185">Reference proteome</keyword>
<organism evidence="2 3">
    <name type="scientific">Rhodotorula paludigena</name>
    <dbReference type="NCBI Taxonomy" id="86838"/>
    <lineage>
        <taxon>Eukaryota</taxon>
        <taxon>Fungi</taxon>
        <taxon>Dikarya</taxon>
        <taxon>Basidiomycota</taxon>
        <taxon>Pucciniomycotina</taxon>
        <taxon>Microbotryomycetes</taxon>
        <taxon>Sporidiobolales</taxon>
        <taxon>Sporidiobolaceae</taxon>
        <taxon>Rhodotorula</taxon>
    </lineage>
</organism>
<dbReference type="SUPFAM" id="SSF81383">
    <property type="entry name" value="F-box domain"/>
    <property type="match status" value="1"/>
</dbReference>
<comment type="caution">
    <text evidence="2">The sequence shown here is derived from an EMBL/GenBank/DDBJ whole genome shotgun (WGS) entry which is preliminary data.</text>
</comment>
<evidence type="ECO:0000313" key="2">
    <source>
        <dbReference type="EMBL" id="GJN88516.1"/>
    </source>
</evidence>
<name>A0AAV5G7I8_9BASI</name>
<dbReference type="Pfam" id="PF12937">
    <property type="entry name" value="F-box-like"/>
    <property type="match status" value="1"/>
</dbReference>
<dbReference type="EMBL" id="BQKY01000003">
    <property type="protein sequence ID" value="GJN88516.1"/>
    <property type="molecule type" value="Genomic_DNA"/>
</dbReference>
<accession>A0AAV5G7I8</accession>
<dbReference type="Proteomes" id="UP001342314">
    <property type="component" value="Unassembled WGS sequence"/>
</dbReference>
<dbReference type="AlphaFoldDB" id="A0AAV5G7I8"/>
<evidence type="ECO:0000313" key="3">
    <source>
        <dbReference type="Proteomes" id="UP001342314"/>
    </source>
</evidence>
<reference evidence="2 3" key="1">
    <citation type="submission" date="2021-12" db="EMBL/GenBank/DDBJ databases">
        <title>High titer production of polyol ester of fatty acids by Rhodotorula paludigena BS15 towards product separation-free biomass refinery.</title>
        <authorList>
            <person name="Mano J."/>
            <person name="Ono H."/>
            <person name="Tanaka T."/>
            <person name="Naito K."/>
            <person name="Sushida H."/>
            <person name="Ike M."/>
            <person name="Tokuyasu K."/>
            <person name="Kitaoka M."/>
        </authorList>
    </citation>
    <scope>NUCLEOTIDE SEQUENCE [LARGE SCALE GENOMIC DNA]</scope>
    <source>
        <strain evidence="2 3">BS15</strain>
    </source>
</reference>